<feature type="region of interest" description="Disordered" evidence="1">
    <location>
        <begin position="581"/>
        <end position="638"/>
    </location>
</feature>
<feature type="transmembrane region" description="Helical" evidence="2">
    <location>
        <begin position="529"/>
        <end position="551"/>
    </location>
</feature>
<dbReference type="Proteomes" id="UP001396898">
    <property type="component" value="Unassembled WGS sequence"/>
</dbReference>
<evidence type="ECO:0000256" key="1">
    <source>
        <dbReference type="SAM" id="MobiDB-lite"/>
    </source>
</evidence>
<organism evidence="3 4">
    <name type="scientific">Apiospora marii</name>
    <dbReference type="NCBI Taxonomy" id="335849"/>
    <lineage>
        <taxon>Eukaryota</taxon>
        <taxon>Fungi</taxon>
        <taxon>Dikarya</taxon>
        <taxon>Ascomycota</taxon>
        <taxon>Pezizomycotina</taxon>
        <taxon>Sordariomycetes</taxon>
        <taxon>Xylariomycetidae</taxon>
        <taxon>Amphisphaeriales</taxon>
        <taxon>Apiosporaceae</taxon>
        <taxon>Apiospora</taxon>
    </lineage>
</organism>
<accession>A0ABR1RBN2</accession>
<evidence type="ECO:0000256" key="2">
    <source>
        <dbReference type="SAM" id="Phobius"/>
    </source>
</evidence>
<protein>
    <submittedName>
        <fullName evidence="3">Uncharacterized protein</fullName>
    </submittedName>
</protein>
<feature type="compositionally biased region" description="Low complexity" evidence="1">
    <location>
        <begin position="586"/>
        <end position="597"/>
    </location>
</feature>
<name>A0ABR1RBN2_9PEZI</name>
<dbReference type="EMBL" id="JAQQWI010000017">
    <property type="protein sequence ID" value="KAK8006712.1"/>
    <property type="molecule type" value="Genomic_DNA"/>
</dbReference>
<keyword evidence="4" id="KW-1185">Reference proteome</keyword>
<comment type="caution">
    <text evidence="3">The sequence shown here is derived from an EMBL/GenBank/DDBJ whole genome shotgun (WGS) entry which is preliminary data.</text>
</comment>
<proteinExistence type="predicted"/>
<evidence type="ECO:0000313" key="4">
    <source>
        <dbReference type="Proteomes" id="UP001396898"/>
    </source>
</evidence>
<gene>
    <name evidence="3" type="ORF">PG991_013009</name>
</gene>
<keyword evidence="2" id="KW-0472">Membrane</keyword>
<evidence type="ECO:0000313" key="3">
    <source>
        <dbReference type="EMBL" id="KAK8006712.1"/>
    </source>
</evidence>
<keyword evidence="2" id="KW-0812">Transmembrane</keyword>
<reference evidence="3 4" key="1">
    <citation type="submission" date="2023-01" db="EMBL/GenBank/DDBJ databases">
        <title>Analysis of 21 Apiospora genomes using comparative genomics revels a genus with tremendous synthesis potential of carbohydrate active enzymes and secondary metabolites.</title>
        <authorList>
            <person name="Sorensen T."/>
        </authorList>
    </citation>
    <scope>NUCLEOTIDE SEQUENCE [LARGE SCALE GENOMIC DNA]</scope>
    <source>
        <strain evidence="3 4">CBS 20057</strain>
    </source>
</reference>
<sequence length="638" mass="71683">MRADSTNKALMDPGGGMIDSLRPMLYRWKDEFLCRRELRLSEENRSYLQDDAERSSNEGEDVMSVLSRAYEDSDRWAYGMKPLQKLCEGLKLNKLTSATLDREEHVALVFDRDGSGRRSDGPLTAGGLYKVLSVPRFGAVTSPLAIEDECDKSDALPVPRRIRADQRIIYLTDPDRYSMAVLAATVSVPQALPLIEFMTDRLSEEPRFSISVPMPFLVFRAVPSVVDAKGPSKERSRCTYLAFLTFDSVLNGRSASRTETPVLCEATFSCFIHGYDSARWTAYGLFDTNFDEPECRESASQYCEDSASGFAGDPLTLAKEDLDKPVACPRHYFLRILHARMVRVSDEWRKVVTEVLELMQIGKEQCKAVYKLFQHPNTSPNSASKVAEERGSKLRRIDQWNTDTIDLLMRLIRLLYKTVASWQLFVSKDARYLYQTGSLTNIGPDAVQTLVGIHDMIADLDRLHDELCHQLVVFEKGCVHEHEQHNRDFHSFLAQAQQTMSEDVRILTWVNFVFLPVLVAASLCSTSAAPLIVFFVVLVTLAVAILALGTLKRWRWCLRVIGWMKGKLAAKHINAQITRGGQPILPTSHPTSSPSPTAIDQMSTADSIPRSRGCDSLTSNASYSTTTELTSELSKQQH</sequence>
<keyword evidence="2" id="KW-1133">Transmembrane helix</keyword>
<feature type="compositionally biased region" description="Low complexity" evidence="1">
    <location>
        <begin position="622"/>
        <end position="638"/>
    </location>
</feature>